<dbReference type="EMBL" id="JARIHO010000050">
    <property type="protein sequence ID" value="KAJ7321622.1"/>
    <property type="molecule type" value="Genomic_DNA"/>
</dbReference>
<comment type="caution">
    <text evidence="11">The sequence shown here is derived from an EMBL/GenBank/DDBJ whole genome shotgun (WGS) entry which is preliminary data.</text>
</comment>
<evidence type="ECO:0000313" key="12">
    <source>
        <dbReference type="Proteomes" id="UP001218218"/>
    </source>
</evidence>
<dbReference type="InterPro" id="IPR017871">
    <property type="entry name" value="ABC_transporter-like_CS"/>
</dbReference>
<keyword evidence="6 9" id="KW-1133">Transmembrane helix</keyword>
<reference evidence="11" key="1">
    <citation type="submission" date="2023-03" db="EMBL/GenBank/DDBJ databases">
        <title>Massive genome expansion in bonnet fungi (Mycena s.s.) driven by repeated elements and novel gene families across ecological guilds.</title>
        <authorList>
            <consortium name="Lawrence Berkeley National Laboratory"/>
            <person name="Harder C.B."/>
            <person name="Miyauchi S."/>
            <person name="Viragh M."/>
            <person name="Kuo A."/>
            <person name="Thoen E."/>
            <person name="Andreopoulos B."/>
            <person name="Lu D."/>
            <person name="Skrede I."/>
            <person name="Drula E."/>
            <person name="Henrissat B."/>
            <person name="Morin E."/>
            <person name="Kohler A."/>
            <person name="Barry K."/>
            <person name="LaButti K."/>
            <person name="Morin E."/>
            <person name="Salamov A."/>
            <person name="Lipzen A."/>
            <person name="Mereny Z."/>
            <person name="Hegedus B."/>
            <person name="Baldrian P."/>
            <person name="Stursova M."/>
            <person name="Weitz H."/>
            <person name="Taylor A."/>
            <person name="Grigoriev I.V."/>
            <person name="Nagy L.G."/>
            <person name="Martin F."/>
            <person name="Kauserud H."/>
        </authorList>
    </citation>
    <scope>NUCLEOTIDE SEQUENCE</scope>
    <source>
        <strain evidence="11">CBHHK002</strain>
    </source>
</reference>
<feature type="compositionally biased region" description="Low complexity" evidence="8">
    <location>
        <begin position="449"/>
        <end position="463"/>
    </location>
</feature>
<dbReference type="PANTHER" id="PTHR19241">
    <property type="entry name" value="ATP-BINDING CASSETTE TRANSPORTER"/>
    <property type="match status" value="1"/>
</dbReference>
<feature type="transmembrane region" description="Helical" evidence="9">
    <location>
        <begin position="737"/>
        <end position="756"/>
    </location>
</feature>
<feature type="transmembrane region" description="Helical" evidence="9">
    <location>
        <begin position="1299"/>
        <end position="1320"/>
    </location>
</feature>
<dbReference type="InterPro" id="IPR013525">
    <property type="entry name" value="ABC2_TM"/>
</dbReference>
<dbReference type="FunFam" id="3.40.50.300:FF:000054">
    <property type="entry name" value="ABC multidrug transporter atrF"/>
    <property type="match status" value="1"/>
</dbReference>
<proteinExistence type="predicted"/>
<dbReference type="CDD" id="cd03233">
    <property type="entry name" value="ABCG_PDR_domain1"/>
    <property type="match status" value="1"/>
</dbReference>
<feature type="region of interest" description="Disordered" evidence="8">
    <location>
        <begin position="769"/>
        <end position="792"/>
    </location>
</feature>
<dbReference type="Pfam" id="PF14510">
    <property type="entry name" value="ABC_trans_N"/>
    <property type="match status" value="1"/>
</dbReference>
<dbReference type="GO" id="GO:0016020">
    <property type="term" value="C:membrane"/>
    <property type="evidence" value="ECO:0007669"/>
    <property type="project" value="UniProtKB-SubCell"/>
</dbReference>
<feature type="domain" description="ABC transporter" evidence="10">
    <location>
        <begin position="179"/>
        <end position="399"/>
    </location>
</feature>
<dbReference type="GO" id="GO:0140359">
    <property type="term" value="F:ABC-type transporter activity"/>
    <property type="evidence" value="ECO:0007669"/>
    <property type="project" value="InterPro"/>
</dbReference>
<dbReference type="InterPro" id="IPR010929">
    <property type="entry name" value="PDR_CDR_ABC"/>
</dbReference>
<dbReference type="InterPro" id="IPR027417">
    <property type="entry name" value="P-loop_NTPase"/>
</dbReference>
<evidence type="ECO:0000256" key="3">
    <source>
        <dbReference type="ARBA" id="ARBA00022692"/>
    </source>
</evidence>
<evidence type="ECO:0000256" key="4">
    <source>
        <dbReference type="ARBA" id="ARBA00022741"/>
    </source>
</evidence>
<keyword evidence="4" id="KW-0547">Nucleotide-binding</keyword>
<dbReference type="SMART" id="SM00382">
    <property type="entry name" value="AAA"/>
    <property type="match status" value="2"/>
</dbReference>
<comment type="subcellular location">
    <subcellularLocation>
        <location evidence="1">Membrane</location>
        <topology evidence="1">Multi-pass membrane protein</topology>
    </subcellularLocation>
</comment>
<dbReference type="InterPro" id="IPR043926">
    <property type="entry name" value="ABCG_dom"/>
</dbReference>
<evidence type="ECO:0000256" key="7">
    <source>
        <dbReference type="ARBA" id="ARBA00023136"/>
    </source>
</evidence>
<evidence type="ECO:0000256" key="1">
    <source>
        <dbReference type="ARBA" id="ARBA00004141"/>
    </source>
</evidence>
<dbReference type="InterPro" id="IPR034001">
    <property type="entry name" value="ABCG_PDR_1"/>
</dbReference>
<dbReference type="InterPro" id="IPR003439">
    <property type="entry name" value="ABC_transporter-like_ATP-bd"/>
</dbReference>
<evidence type="ECO:0000256" key="6">
    <source>
        <dbReference type="ARBA" id="ARBA00022989"/>
    </source>
</evidence>
<feature type="transmembrane region" description="Helical" evidence="9">
    <location>
        <begin position="625"/>
        <end position="644"/>
    </location>
</feature>
<dbReference type="Pfam" id="PF06422">
    <property type="entry name" value="PDR_CDR"/>
    <property type="match status" value="1"/>
</dbReference>
<dbReference type="InterPro" id="IPR003593">
    <property type="entry name" value="AAA+_ATPase"/>
</dbReference>
<feature type="transmembrane region" description="Helical" evidence="9">
    <location>
        <begin position="1179"/>
        <end position="1201"/>
    </location>
</feature>
<feature type="transmembrane region" description="Helical" evidence="9">
    <location>
        <begin position="1267"/>
        <end position="1287"/>
    </location>
</feature>
<evidence type="ECO:0000256" key="9">
    <source>
        <dbReference type="SAM" id="Phobius"/>
    </source>
</evidence>
<dbReference type="InterPro" id="IPR029481">
    <property type="entry name" value="ABC_trans_N"/>
</dbReference>
<organism evidence="11 12">
    <name type="scientific">Mycena albidolilacea</name>
    <dbReference type="NCBI Taxonomy" id="1033008"/>
    <lineage>
        <taxon>Eukaryota</taxon>
        <taxon>Fungi</taxon>
        <taxon>Dikarya</taxon>
        <taxon>Basidiomycota</taxon>
        <taxon>Agaricomycotina</taxon>
        <taxon>Agaricomycetes</taxon>
        <taxon>Agaricomycetidae</taxon>
        <taxon>Agaricales</taxon>
        <taxon>Marasmiineae</taxon>
        <taxon>Mycenaceae</taxon>
        <taxon>Mycena</taxon>
    </lineage>
</organism>
<dbReference type="Pfam" id="PF00005">
    <property type="entry name" value="ABC_tran"/>
    <property type="match status" value="2"/>
</dbReference>
<evidence type="ECO:0000256" key="2">
    <source>
        <dbReference type="ARBA" id="ARBA00022448"/>
    </source>
</evidence>
<evidence type="ECO:0000259" key="10">
    <source>
        <dbReference type="PROSITE" id="PS50893"/>
    </source>
</evidence>
<dbReference type="Proteomes" id="UP001218218">
    <property type="component" value="Unassembled WGS sequence"/>
</dbReference>
<protein>
    <submittedName>
        <fullName evidence="11">ABC-2 type transporter-domain-containing protein</fullName>
    </submittedName>
</protein>
<keyword evidence="2" id="KW-0813">Transport</keyword>
<feature type="transmembrane region" description="Helical" evidence="9">
    <location>
        <begin position="518"/>
        <end position="539"/>
    </location>
</feature>
<dbReference type="GO" id="GO:0005524">
    <property type="term" value="F:ATP binding"/>
    <property type="evidence" value="ECO:0007669"/>
    <property type="project" value="UniProtKB-KW"/>
</dbReference>
<keyword evidence="7 9" id="KW-0472">Membrane</keyword>
<feature type="domain" description="ABC transporter" evidence="10">
    <location>
        <begin position="803"/>
        <end position="1046"/>
    </location>
</feature>
<evidence type="ECO:0000256" key="8">
    <source>
        <dbReference type="SAM" id="MobiDB-lite"/>
    </source>
</evidence>
<feature type="transmembrane region" description="Helical" evidence="9">
    <location>
        <begin position="1418"/>
        <end position="1439"/>
    </location>
</feature>
<feature type="transmembrane region" description="Helical" evidence="9">
    <location>
        <begin position="593"/>
        <end position="613"/>
    </location>
</feature>
<dbReference type="Pfam" id="PF01061">
    <property type="entry name" value="ABC2_membrane"/>
    <property type="match status" value="2"/>
</dbReference>
<feature type="transmembrane region" description="Helical" evidence="9">
    <location>
        <begin position="1146"/>
        <end position="1167"/>
    </location>
</feature>
<feature type="transmembrane region" description="Helical" evidence="9">
    <location>
        <begin position="1221"/>
        <end position="1246"/>
    </location>
</feature>
<evidence type="ECO:0000256" key="5">
    <source>
        <dbReference type="ARBA" id="ARBA00022840"/>
    </source>
</evidence>
<sequence>MSTQQRIQESPVHFGAIRSDPSQYSLVSEPEPDHSPFGLTTEARASRVKLPTLSSPDLKLDDDPLTHAGEYDEGSKKPEFPTAEVHDLAREFARRSQTFRWSVHVHPDGRHINNPLDPRPDGPFDPLSPKFNARKWTEAIVRQSRAPGRSAGVAFRNLSAYGTGSAGEYQKTVGNVSILAALDLFAGKTHRVDILRSMDGLVRSGEMLLVLGPPGSGCSTFLKTLAGDTHGYTVDRFSQLNYQGISPEQMHHDFRGEVIYSAEVDVHFPRMTVGDTLYFAAQAHTVNTNVGNDFIRGVSGGERKRITIAEAAVAGAPLQCWDNSTRGLDSANAIEFIKTLRMSAEIIKTTACVAIYQAPQAAYDLFDKVTVLYEGRQIYFGPCDSAKSFFVNRGFYCPERQTTADFLTSLTSPLEVQESPEYQLLLQEIDRYNAEFPIGGAALKEFQNSRRAQQSNRQRPSSPYTLSYGEQRLRGNPEITITGVFLLHNLFFSVTEMRSKLLSVTGPLSRGNTTRGALLFFALLTAALGTSLEMLTLYAQRPIVEKHARYAFYHPSAEAVASMLTVLAIANAIVTTLTFYFMTNLRREVPAYFSFLLVSFALTMTMSMFFRFVASASRTLSQAQAPAAAFVLGFKIYCGFVIPVRQMHGWSRWIKFHLYINPIGYAFESLMVNEFMGQDYSCSTFIPAGPAYSNATATGHVCATVGSVAGSSVVSGAAFIEQSFPHVPSHRWRNVRIILAMGVIWMVFCLAAAEYISAKKSKGEVLLFQRSGRKPKKHHDAERGPTSNSGNDVSAIAKQTAIFQREDVYEYVATYQGRASQDSGSRRWLGKARNSDGVDGRLGAGKTTLLDVLAARVTVGVVGGKMLVDGKQRGVSFQRKTGYVQQQDLHLSTSTVREALNFSALLRQPAKVPRAEKIAYVEEVLRLLEMEAYADAGVGIPGEGLNIEQRKRLTIEVELAAKPDLLLFLDEPTSGLDSQTSWSICDLLAKLTQHGQAILCTIHQPSAILFQRFDRLLFLAKGGKTIYFGEVGKGSHILTKYFERNGAHPCPEGTNPAEWMLEVIGAAPGSHTDIDWHQTWNDSPERAEVKRELGRLEDQGSRIDKYYPDSAADETGKYSEFAAPFGEQFRQVMERVWLQYWRTPSYIYAKIALCIVSGVFACLLFLNATRSLQGLQDQVFGIFMLMTIFGNLLSQILPHFALQRSLYEAREHPSKTYSWKVFVLSNILVEIPWGMFCSVLLFITMYHPIGFYRNAEPTGAVQERGALFFLFVVQFLRFTSTFAHMMIAGPDSIETAGNVGNILFSLSLIFCGALAGPKVLPRFWISMYRVSPFTYFVERLLVSALANTNVVCADFELLHFNPPSGQTCAAYMSTFISQACGYLTNPNATTDCDFCDLSQTNDFLAINSTSYSNRWRDFGILWAYIVFNACGALFFYWLARVPKAQKDSKVKTAPWTASSSYRYPENIQAINPRDRCMTLGVQICPCRRVNMIMSLMTGPGNQATQSRPQAIWTAIGRAASAWTPKVRQCAARHGPRSSGKGRAVHMC</sequence>
<dbReference type="PROSITE" id="PS50893">
    <property type="entry name" value="ABC_TRANSPORTER_2"/>
    <property type="match status" value="2"/>
</dbReference>
<feature type="compositionally biased region" description="Basic and acidic residues" evidence="8">
    <location>
        <begin position="58"/>
        <end position="80"/>
    </location>
</feature>
<name>A0AAD6ZGU7_9AGAR</name>
<dbReference type="PROSITE" id="PS00211">
    <property type="entry name" value="ABC_TRANSPORTER_1"/>
    <property type="match status" value="1"/>
</dbReference>
<feature type="transmembrane region" description="Helical" evidence="9">
    <location>
        <begin position="559"/>
        <end position="581"/>
    </location>
</feature>
<keyword evidence="3 9" id="KW-0812">Transmembrane</keyword>
<keyword evidence="12" id="KW-1185">Reference proteome</keyword>
<dbReference type="SUPFAM" id="SSF52540">
    <property type="entry name" value="P-loop containing nucleoside triphosphate hydrolases"/>
    <property type="match status" value="2"/>
</dbReference>
<accession>A0AAD6ZGU7</accession>
<dbReference type="Gene3D" id="3.40.50.300">
    <property type="entry name" value="P-loop containing nucleotide triphosphate hydrolases"/>
    <property type="match status" value="2"/>
</dbReference>
<evidence type="ECO:0000313" key="11">
    <source>
        <dbReference type="EMBL" id="KAJ7321622.1"/>
    </source>
</evidence>
<dbReference type="GO" id="GO:0016887">
    <property type="term" value="F:ATP hydrolysis activity"/>
    <property type="evidence" value="ECO:0007669"/>
    <property type="project" value="InterPro"/>
</dbReference>
<gene>
    <name evidence="11" type="ORF">DFH08DRAFT_1033550</name>
</gene>
<dbReference type="Pfam" id="PF19055">
    <property type="entry name" value="ABC2_membrane_7"/>
    <property type="match status" value="1"/>
</dbReference>
<keyword evidence="5" id="KW-0067">ATP-binding</keyword>
<feature type="region of interest" description="Disordered" evidence="8">
    <location>
        <begin position="449"/>
        <end position="469"/>
    </location>
</feature>
<feature type="region of interest" description="Disordered" evidence="8">
    <location>
        <begin position="1"/>
        <end position="80"/>
    </location>
</feature>